<dbReference type="PANTHER" id="PTHR45453:SF2">
    <property type="entry name" value="HISTIDINE KINASE"/>
    <property type="match status" value="1"/>
</dbReference>
<keyword evidence="4" id="KW-1003">Cell membrane</keyword>
<dbReference type="SUPFAM" id="SSF55874">
    <property type="entry name" value="ATPase domain of HSP90 chaperone/DNA topoisomerase II/histidine kinase"/>
    <property type="match status" value="1"/>
</dbReference>
<dbReference type="InterPro" id="IPR005467">
    <property type="entry name" value="His_kinase_dom"/>
</dbReference>
<evidence type="ECO:0000256" key="13">
    <source>
        <dbReference type="SAM" id="Phobius"/>
    </source>
</evidence>
<comment type="subcellular location">
    <subcellularLocation>
        <location evidence="2">Cell membrane</location>
        <topology evidence="2">Multi-pass membrane protein</topology>
    </subcellularLocation>
</comment>
<evidence type="ECO:0000259" key="14">
    <source>
        <dbReference type="PROSITE" id="PS50109"/>
    </source>
</evidence>
<dbReference type="Gene3D" id="3.30.565.10">
    <property type="entry name" value="Histidine kinase-like ATPase, C-terminal domain"/>
    <property type="match status" value="1"/>
</dbReference>
<accession>A0A917DYV3</accession>
<evidence type="ECO:0000256" key="4">
    <source>
        <dbReference type="ARBA" id="ARBA00022475"/>
    </source>
</evidence>
<dbReference type="EC" id="2.7.13.3" evidence="3"/>
<reference evidence="15" key="1">
    <citation type="journal article" date="2014" name="Int. J. Syst. Evol. Microbiol.">
        <title>Complete genome sequence of Corynebacterium casei LMG S-19264T (=DSM 44701T), isolated from a smear-ripened cheese.</title>
        <authorList>
            <consortium name="US DOE Joint Genome Institute (JGI-PGF)"/>
            <person name="Walter F."/>
            <person name="Albersmeier A."/>
            <person name="Kalinowski J."/>
            <person name="Ruckert C."/>
        </authorList>
    </citation>
    <scope>NUCLEOTIDE SEQUENCE</scope>
    <source>
        <strain evidence="15">CGMCC 1.15178</strain>
    </source>
</reference>
<dbReference type="RefSeq" id="WP_188995956.1">
    <property type="nucleotide sequence ID" value="NZ_BMHP01000003.1"/>
</dbReference>
<dbReference type="SUPFAM" id="SSF47384">
    <property type="entry name" value="Homodimeric domain of signal transducing histidine kinase"/>
    <property type="match status" value="1"/>
</dbReference>
<evidence type="ECO:0000256" key="10">
    <source>
        <dbReference type="ARBA" id="ARBA00022989"/>
    </source>
</evidence>
<dbReference type="GO" id="GO:0004721">
    <property type="term" value="F:phosphoprotein phosphatase activity"/>
    <property type="evidence" value="ECO:0007669"/>
    <property type="project" value="TreeGrafter"/>
</dbReference>
<name>A0A917DYV3_9BACL</name>
<dbReference type="InterPro" id="IPR036097">
    <property type="entry name" value="HisK_dim/P_sf"/>
</dbReference>
<evidence type="ECO:0000313" key="15">
    <source>
        <dbReference type="EMBL" id="GGD85196.1"/>
    </source>
</evidence>
<keyword evidence="6 13" id="KW-0812">Transmembrane</keyword>
<dbReference type="InterPro" id="IPR036890">
    <property type="entry name" value="HATPase_C_sf"/>
</dbReference>
<evidence type="ECO:0000256" key="5">
    <source>
        <dbReference type="ARBA" id="ARBA00022679"/>
    </source>
</evidence>
<keyword evidence="7" id="KW-0547">Nucleotide-binding</keyword>
<keyword evidence="16" id="KW-1185">Reference proteome</keyword>
<keyword evidence="5" id="KW-0808">Transferase</keyword>
<feature type="transmembrane region" description="Helical" evidence="13">
    <location>
        <begin position="12"/>
        <end position="29"/>
    </location>
</feature>
<feature type="transmembrane region" description="Helical" evidence="13">
    <location>
        <begin position="41"/>
        <end position="61"/>
    </location>
</feature>
<reference evidence="15" key="2">
    <citation type="submission" date="2020-09" db="EMBL/GenBank/DDBJ databases">
        <authorList>
            <person name="Sun Q."/>
            <person name="Zhou Y."/>
        </authorList>
    </citation>
    <scope>NUCLEOTIDE SEQUENCE</scope>
    <source>
        <strain evidence="15">CGMCC 1.15178</strain>
    </source>
</reference>
<dbReference type="InterPro" id="IPR003594">
    <property type="entry name" value="HATPase_dom"/>
</dbReference>
<comment type="catalytic activity">
    <reaction evidence="1">
        <text>ATP + protein L-histidine = ADP + protein N-phospho-L-histidine.</text>
        <dbReference type="EC" id="2.7.13.3"/>
    </reaction>
</comment>
<dbReference type="Pfam" id="PF02518">
    <property type="entry name" value="HATPase_c"/>
    <property type="match status" value="1"/>
</dbReference>
<sequence length="334" mass="39240">MRFWRFIKYERPYIYLYAIGVFLTIALFATDPQVTWRWHSFFYVLVLSLFCLAGFLLHRYLKTVQAIHHMRDDDTEPLSLEAEAHREAAQQLEIKHIRTLNEVQDKQKEYYDFIVSWFHEIKTPISILRLMQQTEIDPKSLEEEVSRIEHYVDQALYYAKLDSFNQDYVIVNCNLELLSKQVVKNHSKTFISKKISIQLDVQSSFVQSDSKWLLFIVNQLITNSLKYTPDQGQISISTQVTQQEKLLIIRDNGIGIDRKDLPRIFNRGFTGTNGRALMKSTGMGLYLAQELSKKLGHYITCEAEVDSFTELTIHFPKNHDPYLNILQKDNEKTQ</sequence>
<evidence type="ECO:0000313" key="16">
    <source>
        <dbReference type="Proteomes" id="UP000612456"/>
    </source>
</evidence>
<evidence type="ECO:0000256" key="9">
    <source>
        <dbReference type="ARBA" id="ARBA00022840"/>
    </source>
</evidence>
<feature type="domain" description="Histidine kinase" evidence="14">
    <location>
        <begin position="116"/>
        <end position="319"/>
    </location>
</feature>
<dbReference type="GO" id="GO:0005524">
    <property type="term" value="F:ATP binding"/>
    <property type="evidence" value="ECO:0007669"/>
    <property type="project" value="UniProtKB-KW"/>
</dbReference>
<evidence type="ECO:0000256" key="3">
    <source>
        <dbReference type="ARBA" id="ARBA00012438"/>
    </source>
</evidence>
<dbReference type="GO" id="GO:0016036">
    <property type="term" value="P:cellular response to phosphate starvation"/>
    <property type="evidence" value="ECO:0007669"/>
    <property type="project" value="TreeGrafter"/>
</dbReference>
<organism evidence="15 16">
    <name type="scientific">Paenibacillus nasutitermitis</name>
    <dbReference type="NCBI Taxonomy" id="1652958"/>
    <lineage>
        <taxon>Bacteria</taxon>
        <taxon>Bacillati</taxon>
        <taxon>Bacillota</taxon>
        <taxon>Bacilli</taxon>
        <taxon>Bacillales</taxon>
        <taxon>Paenibacillaceae</taxon>
        <taxon>Paenibacillus</taxon>
    </lineage>
</organism>
<dbReference type="PANTHER" id="PTHR45453">
    <property type="entry name" value="PHOSPHATE REGULON SENSOR PROTEIN PHOR"/>
    <property type="match status" value="1"/>
</dbReference>
<dbReference type="CDD" id="cd00082">
    <property type="entry name" value="HisKA"/>
    <property type="match status" value="1"/>
</dbReference>
<comment type="caution">
    <text evidence="15">The sequence shown here is derived from an EMBL/GenBank/DDBJ whole genome shotgun (WGS) entry which is preliminary data.</text>
</comment>
<dbReference type="SMART" id="SM00387">
    <property type="entry name" value="HATPase_c"/>
    <property type="match status" value="1"/>
</dbReference>
<dbReference type="GO" id="GO:0005886">
    <property type="term" value="C:plasma membrane"/>
    <property type="evidence" value="ECO:0007669"/>
    <property type="project" value="UniProtKB-SubCell"/>
</dbReference>
<keyword evidence="11" id="KW-0902">Two-component regulatory system</keyword>
<dbReference type="GO" id="GO:0000155">
    <property type="term" value="F:phosphorelay sensor kinase activity"/>
    <property type="evidence" value="ECO:0007669"/>
    <property type="project" value="InterPro"/>
</dbReference>
<gene>
    <name evidence="15" type="ORF">GCM10010911_49490</name>
</gene>
<dbReference type="AlphaFoldDB" id="A0A917DYV3"/>
<protein>
    <recommendedName>
        <fullName evidence="3">histidine kinase</fullName>
        <ecNumber evidence="3">2.7.13.3</ecNumber>
    </recommendedName>
</protein>
<evidence type="ECO:0000256" key="7">
    <source>
        <dbReference type="ARBA" id="ARBA00022741"/>
    </source>
</evidence>
<evidence type="ECO:0000256" key="2">
    <source>
        <dbReference type="ARBA" id="ARBA00004651"/>
    </source>
</evidence>
<keyword evidence="10 13" id="KW-1133">Transmembrane helix</keyword>
<evidence type="ECO:0000256" key="11">
    <source>
        <dbReference type="ARBA" id="ARBA00023012"/>
    </source>
</evidence>
<evidence type="ECO:0000256" key="1">
    <source>
        <dbReference type="ARBA" id="ARBA00000085"/>
    </source>
</evidence>
<dbReference type="PROSITE" id="PS50109">
    <property type="entry name" value="HIS_KIN"/>
    <property type="match status" value="1"/>
</dbReference>
<dbReference type="EMBL" id="BMHP01000003">
    <property type="protein sequence ID" value="GGD85196.1"/>
    <property type="molecule type" value="Genomic_DNA"/>
</dbReference>
<evidence type="ECO:0000256" key="12">
    <source>
        <dbReference type="ARBA" id="ARBA00023136"/>
    </source>
</evidence>
<evidence type="ECO:0000256" key="6">
    <source>
        <dbReference type="ARBA" id="ARBA00022692"/>
    </source>
</evidence>
<keyword evidence="9" id="KW-0067">ATP-binding</keyword>
<keyword evidence="12 13" id="KW-0472">Membrane</keyword>
<dbReference type="InterPro" id="IPR003661">
    <property type="entry name" value="HisK_dim/P_dom"/>
</dbReference>
<dbReference type="InterPro" id="IPR050351">
    <property type="entry name" value="BphY/WalK/GraS-like"/>
</dbReference>
<proteinExistence type="predicted"/>
<evidence type="ECO:0000256" key="8">
    <source>
        <dbReference type="ARBA" id="ARBA00022777"/>
    </source>
</evidence>
<keyword evidence="8 15" id="KW-0418">Kinase</keyword>
<dbReference type="Proteomes" id="UP000612456">
    <property type="component" value="Unassembled WGS sequence"/>
</dbReference>